<dbReference type="AlphaFoldDB" id="A0A517MCE2"/>
<sequence length="543" mass="59385">MQFKRYSLNLIPDVIVRPASKVATNVLTFCMAGIVVLSGCTTSLRQWKQNGFKVGPNYNRPVALVESDWIDYAVDDRVLQVSDDSDMWWHVFNDPVLDDLIETASESNLTLRTVGTRITQAQAVRGIAAGNLFPQVQQMFGGYDRVQVSRNIANSAPIKHFDQWDTGANLSWEIDFWGRYRRSLESADSALDASVEGYDNVLVLLLADVASSYVQIRTLQEELRLVNENVALQKESLRIADAQFQSGAADQSDVLQLRNNVQQTESLIPALEASLRQSNNALCILLGLPPQDLVAQLGTGPIPTAPKQVAVGMPAELLRRRPDIRQAERLVAAQSAQIGVAEAELYPAFGINGVLNWQADTLDGVFSPGSLAGSVGTGFSWNILNYGRIRNSVLLQDAKFQETVFSYQETVLKAQREAEDAIVGFLKSQDQTDKLQLAVADISELNDLLLVQANAGATDFNRVFVVQSQLTAQQDSLATSRGAIALNLIQIYRSLGGGWQIRLQPTSQPFAANVQGGEADQTLIGDGLISDPVPQPIETIEGN</sequence>
<dbReference type="Pfam" id="PF02321">
    <property type="entry name" value="OEP"/>
    <property type="match status" value="2"/>
</dbReference>
<comment type="similarity">
    <text evidence="1 2">Belongs to the outer membrane factor (OMF) (TC 1.B.17) family.</text>
</comment>
<dbReference type="GO" id="GO:0015562">
    <property type="term" value="F:efflux transmembrane transporter activity"/>
    <property type="evidence" value="ECO:0007669"/>
    <property type="project" value="InterPro"/>
</dbReference>
<dbReference type="NCBIfam" id="TIGR01845">
    <property type="entry name" value="outer_NodT"/>
    <property type="match status" value="1"/>
</dbReference>
<keyword evidence="2" id="KW-0564">Palmitate</keyword>
<dbReference type="RefSeq" id="WP_145350691.1">
    <property type="nucleotide sequence ID" value="NZ_CP036262.1"/>
</dbReference>
<name>A0A517MCE2_9BACT</name>
<reference evidence="3 4" key="1">
    <citation type="submission" date="2019-02" db="EMBL/GenBank/DDBJ databases">
        <title>Deep-cultivation of Planctomycetes and their phenomic and genomic characterization uncovers novel biology.</title>
        <authorList>
            <person name="Wiegand S."/>
            <person name="Jogler M."/>
            <person name="Boedeker C."/>
            <person name="Pinto D."/>
            <person name="Vollmers J."/>
            <person name="Rivas-Marin E."/>
            <person name="Kohn T."/>
            <person name="Peeters S.H."/>
            <person name="Heuer A."/>
            <person name="Rast P."/>
            <person name="Oberbeckmann S."/>
            <person name="Bunk B."/>
            <person name="Jeske O."/>
            <person name="Meyerdierks A."/>
            <person name="Storesund J.E."/>
            <person name="Kallscheuer N."/>
            <person name="Luecker S."/>
            <person name="Lage O.M."/>
            <person name="Pohl T."/>
            <person name="Merkel B.J."/>
            <person name="Hornburger P."/>
            <person name="Mueller R.-W."/>
            <person name="Bruemmer F."/>
            <person name="Labrenz M."/>
            <person name="Spormann A.M."/>
            <person name="Op den Camp H."/>
            <person name="Overmann J."/>
            <person name="Amann R."/>
            <person name="Jetten M.S.M."/>
            <person name="Mascher T."/>
            <person name="Medema M.H."/>
            <person name="Devos D.P."/>
            <person name="Kaster A.-K."/>
            <person name="Ovreas L."/>
            <person name="Rohde M."/>
            <person name="Galperin M.Y."/>
            <person name="Jogler C."/>
        </authorList>
    </citation>
    <scope>NUCLEOTIDE SEQUENCE [LARGE SCALE GENOMIC DNA]</scope>
    <source>
        <strain evidence="3 4">FF011L</strain>
    </source>
</reference>
<proteinExistence type="inferred from homology"/>
<evidence type="ECO:0000313" key="4">
    <source>
        <dbReference type="Proteomes" id="UP000320672"/>
    </source>
</evidence>
<keyword evidence="4" id="KW-1185">Reference proteome</keyword>
<dbReference type="OrthoDB" id="9783163at2"/>
<dbReference type="PANTHER" id="PTHR30203">
    <property type="entry name" value="OUTER MEMBRANE CATION EFFLUX PROTEIN"/>
    <property type="match status" value="1"/>
</dbReference>
<evidence type="ECO:0000313" key="3">
    <source>
        <dbReference type="EMBL" id="QDS92437.1"/>
    </source>
</evidence>
<comment type="subcellular location">
    <subcellularLocation>
        <location evidence="2">Cell membrane</location>
        <topology evidence="2">Lipid-anchor</topology>
    </subcellularLocation>
</comment>
<dbReference type="EMBL" id="CP036262">
    <property type="protein sequence ID" value="QDS92437.1"/>
    <property type="molecule type" value="Genomic_DNA"/>
</dbReference>
<dbReference type="Gene3D" id="1.20.1600.10">
    <property type="entry name" value="Outer membrane efflux proteins (OEP)"/>
    <property type="match status" value="1"/>
</dbReference>
<dbReference type="InterPro" id="IPR003423">
    <property type="entry name" value="OMP_efflux"/>
</dbReference>
<dbReference type="Gene3D" id="2.20.200.10">
    <property type="entry name" value="Outer membrane efflux proteins (OEP)"/>
    <property type="match status" value="1"/>
</dbReference>
<dbReference type="InterPro" id="IPR010131">
    <property type="entry name" value="MdtP/NodT-like"/>
</dbReference>
<dbReference type="KEGG" id="rml:FF011L_11800"/>
<accession>A0A517MCE2</accession>
<gene>
    <name evidence="3" type="primary">ttgF</name>
    <name evidence="3" type="ORF">FF011L_11800</name>
</gene>
<keyword evidence="2" id="KW-0812">Transmembrane</keyword>
<organism evidence="3 4">
    <name type="scientific">Roseimaritima multifibrata</name>
    <dbReference type="NCBI Taxonomy" id="1930274"/>
    <lineage>
        <taxon>Bacteria</taxon>
        <taxon>Pseudomonadati</taxon>
        <taxon>Planctomycetota</taxon>
        <taxon>Planctomycetia</taxon>
        <taxon>Pirellulales</taxon>
        <taxon>Pirellulaceae</taxon>
        <taxon>Roseimaritima</taxon>
    </lineage>
</organism>
<dbReference type="GO" id="GO:0005886">
    <property type="term" value="C:plasma membrane"/>
    <property type="evidence" value="ECO:0007669"/>
    <property type="project" value="UniProtKB-SubCell"/>
</dbReference>
<dbReference type="Proteomes" id="UP000320672">
    <property type="component" value="Chromosome"/>
</dbReference>
<evidence type="ECO:0000256" key="2">
    <source>
        <dbReference type="RuleBase" id="RU362097"/>
    </source>
</evidence>
<protein>
    <submittedName>
        <fullName evidence="3">Toluene efflux pump outer membrane protein TtgF</fullName>
    </submittedName>
</protein>
<evidence type="ECO:0000256" key="1">
    <source>
        <dbReference type="ARBA" id="ARBA00007613"/>
    </source>
</evidence>
<dbReference type="PANTHER" id="PTHR30203:SF31">
    <property type="entry name" value="RND EFFLUX SYSTEM, OUTER MEMBRANE LIPOPROTEIN, NODT"/>
    <property type="match status" value="1"/>
</dbReference>
<keyword evidence="2" id="KW-1134">Transmembrane beta strand</keyword>
<keyword evidence="2" id="KW-0449">Lipoprotein</keyword>
<keyword evidence="2" id="KW-0472">Membrane</keyword>
<dbReference type="SUPFAM" id="SSF56954">
    <property type="entry name" value="Outer membrane efflux proteins (OEP)"/>
    <property type="match status" value="1"/>
</dbReference>